<dbReference type="Proteomes" id="UP000308539">
    <property type="component" value="Unassembled WGS sequence"/>
</dbReference>
<comment type="caution">
    <text evidence="1">The sequence shown here is derived from an EMBL/GenBank/DDBJ whole genome shotgun (WGS) entry which is preliminary data.</text>
</comment>
<name>A0ABY2T956_9BACI</name>
<protein>
    <recommendedName>
        <fullName evidence="3">CD-NTase-associated protein 12/Pycsar effector protein TIR domain-containing protein</fullName>
    </recommendedName>
</protein>
<keyword evidence="2" id="KW-1185">Reference proteome</keyword>
<accession>A0ABY2T956</accession>
<gene>
    <name evidence="1" type="ORF">FC752_22395</name>
</gene>
<dbReference type="EMBL" id="SZPV01000069">
    <property type="protein sequence ID" value="TKI51184.1"/>
    <property type="molecule type" value="Genomic_DNA"/>
</dbReference>
<evidence type="ECO:0008006" key="3">
    <source>
        <dbReference type="Google" id="ProtNLM"/>
    </source>
</evidence>
<reference evidence="1 2" key="1">
    <citation type="submission" date="2019-04" db="EMBL/GenBank/DDBJ databases">
        <title>Lysinibacillus genome sequencing.</title>
        <authorList>
            <person name="Dunlap C."/>
        </authorList>
    </citation>
    <scope>NUCLEOTIDE SEQUENCE [LARGE SCALE GENOMIC DNA]</scope>
    <source>
        <strain evidence="1 2">NBRC 109424</strain>
    </source>
</reference>
<organism evidence="1 2">
    <name type="scientific">Lysinibacillus varians</name>
    <dbReference type="NCBI Taxonomy" id="1145276"/>
    <lineage>
        <taxon>Bacteria</taxon>
        <taxon>Bacillati</taxon>
        <taxon>Bacillota</taxon>
        <taxon>Bacilli</taxon>
        <taxon>Bacillales</taxon>
        <taxon>Bacillaceae</taxon>
        <taxon>Lysinibacillus</taxon>
    </lineage>
</organism>
<evidence type="ECO:0000313" key="1">
    <source>
        <dbReference type="EMBL" id="TKI51184.1"/>
    </source>
</evidence>
<evidence type="ECO:0000313" key="2">
    <source>
        <dbReference type="Proteomes" id="UP000308539"/>
    </source>
</evidence>
<proteinExistence type="predicted"/>
<sequence length="597" mass="69246">MKNTIFYSWQSNLPNSSNRGFIEQCIKNAIRNIRNSKDLHLEMSIERDTKGVIGTPDIVDTLFKKIDSSKLFIADVSIINSNSKERKTPNPNVLLELGYAAKSLGWNNVLCFFNLDYGSIEDLPFDIKFRRIITYSLNNRVKGEVRSELAKIISATVEELFFSGLLDDDINDFFKVKIDTQLLTVLKSIANIVYGYNSEGNNLNRITRLLNLSESDMQNLLLNKEFIGFQVHKNFREIEEELTLIFKDFVSSMYFKKELGIIIANIIKWIKKYNKFISLRTHPNLFIHTSKVNSEYYLLDSKSLNPTNKEGYLLLRKIDGEKGMVVDFGDIQETSKVDRALESVYLNEIYYIEFSACIKEFLGLVEVWLDKTNGEFIIDNIENFEFRRGENPYIKSIGNPMQESLLMILKEGININYYELSIFNAISILKSYGYIFSDESSIKKIVERYTAIKFNLEEEITSLINYSTVENPIDLIQPSKENFELLKNKELKLDSIYMPHILVKKIKALILLQNTSELEIVKVHIDELLKKINENLVVLLPNVMESFLREVAGGRYSDIDLEQVAEEFENIRNYHEKELNILLRGLKKVDILKILEK</sequence>
<dbReference type="RefSeq" id="WP_025220396.1">
    <property type="nucleotide sequence ID" value="NZ_CP006837.1"/>
</dbReference>